<evidence type="ECO:0000313" key="3">
    <source>
        <dbReference type="Proteomes" id="UP001295684"/>
    </source>
</evidence>
<accession>A0AAD1YDH5</accession>
<evidence type="ECO:0000313" key="2">
    <source>
        <dbReference type="EMBL" id="CAI2387737.1"/>
    </source>
</evidence>
<feature type="compositionally biased region" description="Basic residues" evidence="1">
    <location>
        <begin position="272"/>
        <end position="285"/>
    </location>
</feature>
<protein>
    <submittedName>
        <fullName evidence="2">Uncharacterized protein</fullName>
    </submittedName>
</protein>
<sequence length="457" mass="52826">MPLSTEKRIKENIQRCYSKFQWKSNDKFHDLNMFLKDLNNHKRKYAIDSTSIYQLEEGDFGRESLFQNPKKKVHKIKVSIPEISGTNKKKKGLKKSKSTFTFTMNFGRKVQRNPSAHTEKPTMNDNKSLCHEGDTKLIFGKIHSGFRSKSTSNIFQLSEVKTPGFKNQLGALKEYIQKGSNIATKRNTTECSNQSNINDSSATSAIQPRMLTSGFQYKRVKNNFSNLKMGHQIGAMHCNAVIEERIKCIEDVTPTIRKNFRNKLDRQSQASRFKKSLAHRSRRNKTAFMNTSRKPKKMKPSINRPITSYRESKISSIRNLKRFQDKPTTGSSRNRLSSTRKSFIIGSTKNSTNRIVTADMNKRRASIDSSRLGKSQFNLTLQRPYSVRRKAATRNRFKTRNSSLATKLSKITDIIYKCEEAGFPKKKTQEFNFQNELSHIEIAMQKFHEKDINFNKI</sequence>
<keyword evidence="3" id="KW-1185">Reference proteome</keyword>
<proteinExistence type="predicted"/>
<evidence type="ECO:0000256" key="1">
    <source>
        <dbReference type="SAM" id="MobiDB-lite"/>
    </source>
</evidence>
<dbReference type="EMBL" id="CAMPGE010030227">
    <property type="protein sequence ID" value="CAI2387737.1"/>
    <property type="molecule type" value="Genomic_DNA"/>
</dbReference>
<feature type="region of interest" description="Disordered" evidence="1">
    <location>
        <begin position="264"/>
        <end position="310"/>
    </location>
</feature>
<name>A0AAD1YDH5_EUPCR</name>
<gene>
    <name evidence="2" type="ORF">ECRASSUSDP1_LOCUS29371</name>
</gene>
<dbReference type="AlphaFoldDB" id="A0AAD1YDH5"/>
<dbReference type="Proteomes" id="UP001295684">
    <property type="component" value="Unassembled WGS sequence"/>
</dbReference>
<reference evidence="2" key="1">
    <citation type="submission" date="2023-07" db="EMBL/GenBank/DDBJ databases">
        <authorList>
            <consortium name="AG Swart"/>
            <person name="Singh M."/>
            <person name="Singh A."/>
            <person name="Seah K."/>
            <person name="Emmerich C."/>
        </authorList>
    </citation>
    <scope>NUCLEOTIDE SEQUENCE</scope>
    <source>
        <strain evidence="2">DP1</strain>
    </source>
</reference>
<organism evidence="2 3">
    <name type="scientific">Euplotes crassus</name>
    <dbReference type="NCBI Taxonomy" id="5936"/>
    <lineage>
        <taxon>Eukaryota</taxon>
        <taxon>Sar</taxon>
        <taxon>Alveolata</taxon>
        <taxon>Ciliophora</taxon>
        <taxon>Intramacronucleata</taxon>
        <taxon>Spirotrichea</taxon>
        <taxon>Hypotrichia</taxon>
        <taxon>Euplotida</taxon>
        <taxon>Euplotidae</taxon>
        <taxon>Moneuplotes</taxon>
    </lineage>
</organism>
<comment type="caution">
    <text evidence="2">The sequence shown here is derived from an EMBL/GenBank/DDBJ whole genome shotgun (WGS) entry which is preliminary data.</text>
</comment>